<gene>
    <name evidence="8" type="ORF">HNQ75_000545</name>
</gene>
<accession>A0A7W9YUF9</accession>
<feature type="transmembrane region" description="Helical" evidence="6">
    <location>
        <begin position="137"/>
        <end position="156"/>
    </location>
</feature>
<dbReference type="InterPro" id="IPR000620">
    <property type="entry name" value="EamA_dom"/>
</dbReference>
<evidence type="ECO:0000313" key="9">
    <source>
        <dbReference type="Proteomes" id="UP000535501"/>
    </source>
</evidence>
<reference evidence="8 9" key="1">
    <citation type="submission" date="2020-08" db="EMBL/GenBank/DDBJ databases">
        <title>Genomic Encyclopedia of Type Strains, Phase IV (KMG-IV): sequencing the most valuable type-strain genomes for metagenomic binning, comparative biology and taxonomic classification.</title>
        <authorList>
            <person name="Goeker M."/>
        </authorList>
    </citation>
    <scope>NUCLEOTIDE SEQUENCE [LARGE SCALE GENOMIC DNA]</scope>
    <source>
        <strain evidence="8 9">DSM 102134</strain>
    </source>
</reference>
<feature type="transmembrane region" description="Helical" evidence="6">
    <location>
        <begin position="55"/>
        <end position="73"/>
    </location>
</feature>
<feature type="transmembrane region" description="Helical" evidence="6">
    <location>
        <begin position="226"/>
        <end position="250"/>
    </location>
</feature>
<feature type="transmembrane region" description="Helical" evidence="6">
    <location>
        <begin position="283"/>
        <end position="301"/>
    </location>
</feature>
<proteinExistence type="inferred from homology"/>
<keyword evidence="5 6" id="KW-0472">Membrane</keyword>
<feature type="domain" description="EamA" evidence="7">
    <location>
        <begin position="167"/>
        <end position="298"/>
    </location>
</feature>
<comment type="similarity">
    <text evidence="2">Belongs to the drug/metabolite transporter (DMT) superfamily. 10 TMS drug/metabolite exporter (DME) (TC 2.A.7.3) family.</text>
</comment>
<feature type="transmembrane region" description="Helical" evidence="6">
    <location>
        <begin position="257"/>
        <end position="277"/>
    </location>
</feature>
<evidence type="ECO:0000313" key="8">
    <source>
        <dbReference type="EMBL" id="MBB6178602.1"/>
    </source>
</evidence>
<evidence type="ECO:0000256" key="5">
    <source>
        <dbReference type="ARBA" id="ARBA00023136"/>
    </source>
</evidence>
<dbReference type="Proteomes" id="UP000535501">
    <property type="component" value="Unassembled WGS sequence"/>
</dbReference>
<keyword evidence="4 6" id="KW-1133">Transmembrane helix</keyword>
<dbReference type="AlphaFoldDB" id="A0A7W9YUF9"/>
<sequence length="325" mass="35061">MTSQAGGLATPSAPTTAIVNGLLLMLLAMLAAPLIDIFSKLATGTTSPTMITAARFLFQALFMLPIVLWNGLWRNFSWRMSAYHAVRAAIITLSMICFVATLAVMPVADAIAIFFVEPIILTILASIFLGETIGWRRYTACGVGFIGAMIVIRPSFEEVGLISVLPVITAFCVAVFALMTRALAPRENPWAMQFQMSLWGIPICALLLLVGDMAEVDFLATSMPDLTVLLWLVGVGFFAALSGILAVYAYRVAPASVLAPLQYFEIVSATLFGWLVFGDFPDAVKWLGIAIIIGSGLYIIWRERRVAAKPVTAAETSVASRISTP</sequence>
<dbReference type="PANTHER" id="PTHR22911">
    <property type="entry name" value="ACYL-MALONYL CONDENSING ENZYME-RELATED"/>
    <property type="match status" value="1"/>
</dbReference>
<evidence type="ECO:0000256" key="3">
    <source>
        <dbReference type="ARBA" id="ARBA00022692"/>
    </source>
</evidence>
<keyword evidence="9" id="KW-1185">Reference proteome</keyword>
<evidence type="ECO:0000256" key="6">
    <source>
        <dbReference type="SAM" id="Phobius"/>
    </source>
</evidence>
<dbReference type="Gene3D" id="1.10.3730.20">
    <property type="match status" value="1"/>
</dbReference>
<evidence type="ECO:0000256" key="1">
    <source>
        <dbReference type="ARBA" id="ARBA00004141"/>
    </source>
</evidence>
<feature type="transmembrane region" description="Helical" evidence="6">
    <location>
        <begin position="12"/>
        <end position="35"/>
    </location>
</feature>
<dbReference type="EMBL" id="JACHEJ010000001">
    <property type="protein sequence ID" value="MBB6178602.1"/>
    <property type="molecule type" value="Genomic_DNA"/>
</dbReference>
<dbReference type="InterPro" id="IPR037185">
    <property type="entry name" value="EmrE-like"/>
</dbReference>
<comment type="caution">
    <text evidence="8">The sequence shown here is derived from an EMBL/GenBank/DDBJ whole genome shotgun (WGS) entry which is preliminary data.</text>
</comment>
<evidence type="ECO:0000256" key="4">
    <source>
        <dbReference type="ARBA" id="ARBA00022989"/>
    </source>
</evidence>
<comment type="subcellular location">
    <subcellularLocation>
        <location evidence="1">Membrane</location>
        <topology evidence="1">Multi-pass membrane protein</topology>
    </subcellularLocation>
</comment>
<dbReference type="RefSeq" id="WP_077546640.1">
    <property type="nucleotide sequence ID" value="NZ_JACHEJ010000001.1"/>
</dbReference>
<protein>
    <submittedName>
        <fullName evidence="8">Drug/metabolite transporter (DMT)-like permease</fullName>
    </submittedName>
</protein>
<feature type="domain" description="EamA" evidence="7">
    <location>
        <begin position="21"/>
        <end position="152"/>
    </location>
</feature>
<keyword evidence="3 6" id="KW-0812">Transmembrane</keyword>
<evidence type="ECO:0000259" key="7">
    <source>
        <dbReference type="Pfam" id="PF00892"/>
    </source>
</evidence>
<name>A0A7W9YUF9_9HYPH</name>
<dbReference type="GO" id="GO:0016020">
    <property type="term" value="C:membrane"/>
    <property type="evidence" value="ECO:0007669"/>
    <property type="project" value="UniProtKB-SubCell"/>
</dbReference>
<evidence type="ECO:0000256" key="2">
    <source>
        <dbReference type="ARBA" id="ARBA00009853"/>
    </source>
</evidence>
<dbReference type="Pfam" id="PF00892">
    <property type="entry name" value="EamA"/>
    <property type="match status" value="2"/>
</dbReference>
<feature type="transmembrane region" description="Helical" evidence="6">
    <location>
        <begin position="196"/>
        <end position="214"/>
    </location>
</feature>
<dbReference type="SUPFAM" id="SSF103481">
    <property type="entry name" value="Multidrug resistance efflux transporter EmrE"/>
    <property type="match status" value="2"/>
</dbReference>
<feature type="transmembrane region" description="Helical" evidence="6">
    <location>
        <begin position="85"/>
        <end position="105"/>
    </location>
</feature>
<dbReference type="PANTHER" id="PTHR22911:SF6">
    <property type="entry name" value="SOLUTE CARRIER FAMILY 35 MEMBER G1"/>
    <property type="match status" value="1"/>
</dbReference>
<feature type="transmembrane region" description="Helical" evidence="6">
    <location>
        <begin position="162"/>
        <end position="184"/>
    </location>
</feature>
<organism evidence="8 9">
    <name type="scientific">Pseudorhizobium flavum</name>
    <dbReference type="NCBI Taxonomy" id="1335061"/>
    <lineage>
        <taxon>Bacteria</taxon>
        <taxon>Pseudomonadati</taxon>
        <taxon>Pseudomonadota</taxon>
        <taxon>Alphaproteobacteria</taxon>
        <taxon>Hyphomicrobiales</taxon>
        <taxon>Rhizobiaceae</taxon>
        <taxon>Rhizobium/Agrobacterium group</taxon>
        <taxon>Pseudorhizobium</taxon>
    </lineage>
</organism>
<feature type="transmembrane region" description="Helical" evidence="6">
    <location>
        <begin position="111"/>
        <end position="130"/>
    </location>
</feature>